<keyword evidence="1" id="KW-0732">Signal</keyword>
<sequence length="79" mass="8503">MSTPRMMPLVLLLLLSLATHCGDGQAIQGDRRLSARLLRGYKERGLSIRECGTCNGARCCGLCPCSPGEKDCSCYPIGK</sequence>
<reference evidence="2" key="2">
    <citation type="submission" date="2017-07" db="EMBL/GenBank/DDBJ databases">
        <authorList>
            <person name="Sun Z.S."/>
            <person name="Albrecht U."/>
            <person name="Echele G."/>
            <person name="Lee C.C."/>
        </authorList>
    </citation>
    <scope>NUCLEOTIDE SEQUENCE</scope>
    <source>
        <strain evidence="2">V_Amz15.1</strain>
    </source>
</reference>
<accession>A0A291C274</accession>
<name>A0A291C274_9COND</name>
<proteinExistence type="evidence at transcript level"/>
<feature type="signal peptide" evidence="1">
    <location>
        <begin position="1"/>
        <end position="24"/>
    </location>
</feature>
<evidence type="ECO:0000256" key="1">
    <source>
        <dbReference type="SAM" id="SignalP"/>
    </source>
</evidence>
<protein>
    <submittedName>
        <fullName evidence="2">Conotoxin</fullName>
    </submittedName>
</protein>
<evidence type="ECO:0000313" key="2">
    <source>
        <dbReference type="EMBL" id="ATF27569.1"/>
    </source>
</evidence>
<dbReference type="AlphaFoldDB" id="A0A291C274"/>
<organism evidence="2">
    <name type="scientific">Conus andremenezi</name>
    <dbReference type="NCBI Taxonomy" id="1077466"/>
    <lineage>
        <taxon>Eukaryota</taxon>
        <taxon>Metazoa</taxon>
        <taxon>Spiralia</taxon>
        <taxon>Lophotrochozoa</taxon>
        <taxon>Mollusca</taxon>
        <taxon>Gastropoda</taxon>
        <taxon>Caenogastropoda</taxon>
        <taxon>Neogastropoda</taxon>
        <taxon>Conoidea</taxon>
        <taxon>Conidae</taxon>
        <taxon>Conus</taxon>
        <taxon>Turriconus</taxon>
    </lineage>
</organism>
<dbReference type="EMBL" id="MF576735">
    <property type="protein sequence ID" value="ATF27569.1"/>
    <property type="molecule type" value="mRNA"/>
</dbReference>
<feature type="chain" id="PRO_5013239640" evidence="1">
    <location>
        <begin position="25"/>
        <end position="79"/>
    </location>
</feature>
<reference evidence="2" key="1">
    <citation type="journal article" date="2017" name="Genome Biol. Evol.">
        <title>Divergence of the Venom Exogene Repertoire in Two Sister Species of Turriconus.</title>
        <authorList>
            <person name="Li Q."/>
            <person name="Barghi N."/>
            <person name="Lu A."/>
            <person name="Fedosov A.E."/>
            <person name="Bandyopadhyay P.K."/>
            <person name="Lluisma A.O."/>
            <person name="Concepcion G.P."/>
            <person name="Yandell M."/>
            <person name="Olivera B.M."/>
            <person name="Safavi-Hemami H."/>
        </authorList>
    </citation>
    <scope>NUCLEOTIDE SEQUENCE</scope>
    <source>
        <strain evidence="2">V_Amz15.1</strain>
    </source>
</reference>